<evidence type="ECO:0000313" key="4">
    <source>
        <dbReference type="EMBL" id="GAX22074.1"/>
    </source>
</evidence>
<dbReference type="GO" id="GO:0006511">
    <property type="term" value="P:ubiquitin-dependent protein catabolic process"/>
    <property type="evidence" value="ECO:0007669"/>
    <property type="project" value="InterPro"/>
</dbReference>
<gene>
    <name evidence="4" type="ORF">FisN_6Hh321</name>
</gene>
<keyword evidence="5" id="KW-1185">Reference proteome</keyword>
<dbReference type="InterPro" id="IPR036296">
    <property type="entry name" value="SKP1-like_dim_sf"/>
</dbReference>
<dbReference type="SMART" id="SM00512">
    <property type="entry name" value="Skp1"/>
    <property type="match status" value="1"/>
</dbReference>
<dbReference type="InterPro" id="IPR016897">
    <property type="entry name" value="SKP1"/>
</dbReference>
<keyword evidence="2" id="KW-0833">Ubl conjugation pathway</keyword>
<comment type="similarity">
    <text evidence="1">Belongs to the SKP1 family.</text>
</comment>
<dbReference type="Gene3D" id="3.30.710.10">
    <property type="entry name" value="Potassium Channel Kv1.1, Chain A"/>
    <property type="match status" value="1"/>
</dbReference>
<evidence type="ECO:0000259" key="3">
    <source>
        <dbReference type="Pfam" id="PF03931"/>
    </source>
</evidence>
<dbReference type="PANTHER" id="PTHR11165">
    <property type="entry name" value="SKP1"/>
    <property type="match status" value="1"/>
</dbReference>
<dbReference type="InParanoid" id="A0A1Z5K755"/>
<protein>
    <recommendedName>
        <fullName evidence="3">SKP1 component POZ domain-containing protein</fullName>
    </recommendedName>
</protein>
<reference evidence="4 5" key="1">
    <citation type="journal article" date="2015" name="Plant Cell">
        <title>Oil accumulation by the oleaginous diatom Fistulifera solaris as revealed by the genome and transcriptome.</title>
        <authorList>
            <person name="Tanaka T."/>
            <person name="Maeda Y."/>
            <person name="Veluchamy A."/>
            <person name="Tanaka M."/>
            <person name="Abida H."/>
            <person name="Marechal E."/>
            <person name="Bowler C."/>
            <person name="Muto M."/>
            <person name="Sunaga Y."/>
            <person name="Tanaka M."/>
            <person name="Yoshino T."/>
            <person name="Taniguchi T."/>
            <person name="Fukuda Y."/>
            <person name="Nemoto M."/>
            <person name="Matsumoto M."/>
            <person name="Wong P.S."/>
            <person name="Aburatani S."/>
            <person name="Fujibuchi W."/>
        </authorList>
    </citation>
    <scope>NUCLEOTIDE SEQUENCE [LARGE SCALE GENOMIC DNA]</scope>
    <source>
        <strain evidence="4 5">JPCC DA0580</strain>
    </source>
</reference>
<dbReference type="Pfam" id="PF03931">
    <property type="entry name" value="Skp1_POZ"/>
    <property type="match status" value="1"/>
</dbReference>
<feature type="domain" description="SKP1 component POZ" evidence="3">
    <location>
        <begin position="10"/>
        <end position="79"/>
    </location>
</feature>
<accession>A0A1Z5K755</accession>
<evidence type="ECO:0000256" key="1">
    <source>
        <dbReference type="ARBA" id="ARBA00009993"/>
    </source>
</evidence>
<dbReference type="SUPFAM" id="SSF81382">
    <property type="entry name" value="Skp1 dimerisation domain-like"/>
    <property type="match status" value="1"/>
</dbReference>
<dbReference type="OrthoDB" id="2342932at2759"/>
<name>A0A1Z5K755_FISSO</name>
<evidence type="ECO:0000256" key="2">
    <source>
        <dbReference type="ARBA" id="ARBA00022786"/>
    </source>
</evidence>
<dbReference type="InterPro" id="IPR001232">
    <property type="entry name" value="SKP1-like"/>
</dbReference>
<dbReference type="SUPFAM" id="SSF54695">
    <property type="entry name" value="POZ domain"/>
    <property type="match status" value="1"/>
</dbReference>
<sequence>MTTSKDTREVTLISSDKQEFKLSAEAVKLARMVASSLNLIQEDEDADEEDTAAELDPLELSRVEGSVLAKVVEYLSHYLEEPMKEIPQPLGGTTFNEVMTQEWYQTYAHGMSDELLFQVLTAANYMEIQPLLDLACLRVTFQLQGKSAEEVCLLRSEIEVFSNVLTNATLDHLFNYLNWLNCIRFAQF</sequence>
<dbReference type="EMBL" id="BDSP01000177">
    <property type="protein sequence ID" value="GAX22074.1"/>
    <property type="molecule type" value="Genomic_DNA"/>
</dbReference>
<comment type="caution">
    <text evidence="4">The sequence shown here is derived from an EMBL/GenBank/DDBJ whole genome shotgun (WGS) entry which is preliminary data.</text>
</comment>
<organism evidence="4 5">
    <name type="scientific">Fistulifera solaris</name>
    <name type="common">Oleaginous diatom</name>
    <dbReference type="NCBI Taxonomy" id="1519565"/>
    <lineage>
        <taxon>Eukaryota</taxon>
        <taxon>Sar</taxon>
        <taxon>Stramenopiles</taxon>
        <taxon>Ochrophyta</taxon>
        <taxon>Bacillariophyta</taxon>
        <taxon>Bacillariophyceae</taxon>
        <taxon>Bacillariophycidae</taxon>
        <taxon>Naviculales</taxon>
        <taxon>Naviculaceae</taxon>
        <taxon>Fistulifera</taxon>
    </lineage>
</organism>
<dbReference type="Proteomes" id="UP000198406">
    <property type="component" value="Unassembled WGS sequence"/>
</dbReference>
<dbReference type="InterPro" id="IPR016073">
    <property type="entry name" value="Skp1_comp_POZ"/>
</dbReference>
<dbReference type="InterPro" id="IPR011333">
    <property type="entry name" value="SKP1/BTB/POZ_sf"/>
</dbReference>
<dbReference type="AlphaFoldDB" id="A0A1Z5K755"/>
<evidence type="ECO:0000313" key="5">
    <source>
        <dbReference type="Proteomes" id="UP000198406"/>
    </source>
</evidence>
<proteinExistence type="inferred from homology"/>